<sequence>MMAFAMGSLPTSLCLSHQPLYLGLCYSPLLKGPTFHGYVGAAPLCPAVQCTAHEESDTLVQEEKHHKEVERSPSWSDPDTPTTPAPVAQPPPLPDRYAGWPPVDSDPEGSWKAGLLKVGVGFMLAIGFSFAAYSTYSRFGGKRQIGVTPLTMQQQQASIAAESESLDASSNKDIIAESVEEPKYDLQKEREVLDSEIEAASDGSQTEPGQGQGPESREEVPVFSSGGDAGALSDNASDDVYREQNPIKGYPSITNANIKVDTRDAEKEAQKAASEPTVESAEKTGLPSQSAVSSPSFETAAVSRVHTPASTQQDEIQEGHSISIQLTDFKKGSDISSSIVKAIDPQAGVKEQGPLEEVNLVEGPVTTGQWHQALDEPAISSRPAVGMSILENLQLTPNKEAKTGVDSPADESNDDTEGNSIKVDQTFRGADLLWSSSVYIPAPLSAAAAAKSSPGKVVIPAVVDQMQQHALEALQALKVMDPDIVAGDICTRREYARWLIASSGRLARSTAHKVFPAMYIENVTQHAFDDLSAEDPDFPFIQGLAEAGLISSNLTKTGVVEKGMQSGVFFEPDSPLSRQDLVTWKVALDRHQLSTIDKEALQKESGFVDVDQIQEDAWPALMADLTAAKPSIIASAFGFTRRFQPEKPTTKGQAAIALASGDAADNVAEELARLEAEAMAEKAVAADIAMELHARRDISDDFNKQLQAEKEKREQAEKLIEEVRSELHKAKAERDEERYSVLKDRATLDSEKELLNVLRQQVDEQLQAFSGLRVEVAAEKERLEKLRVEREEQLKAISNYKLELQVERRALTLVRSWAEDEAKQAQAQGQILEEARKRWENQGFEVDTDLSKDNNPEQNKDIRRELEDLFQQGPQQDVVGEDLKSQVNDAIIRSWQATTSVFSSLLHRVSSFLQEFGKKVNLLQNNVMSSAGERVQHVQEAVGKSTQDVQAAVGERVQGVQAAVGNKAQNLQATVATMSTNFAVRSKKFADNCKGEAEKLAQRFKHE</sequence>
<evidence type="ECO:0000313" key="4">
    <source>
        <dbReference type="EMBL" id="CAK9278356.1"/>
    </source>
</evidence>
<feature type="compositionally biased region" description="Acidic residues" evidence="2">
    <location>
        <begin position="408"/>
        <end position="417"/>
    </location>
</feature>
<feature type="domain" description="SLH" evidence="3">
    <location>
        <begin position="524"/>
        <end position="599"/>
    </location>
</feature>
<feature type="region of interest" description="Disordered" evidence="2">
    <location>
        <begin position="396"/>
        <end position="420"/>
    </location>
</feature>
<gene>
    <name evidence="4" type="ORF">CSSPJE1EN1_LOCUS23834</name>
</gene>
<evidence type="ECO:0000259" key="3">
    <source>
        <dbReference type="PROSITE" id="PS51272"/>
    </source>
</evidence>
<dbReference type="Gene3D" id="1.20.120.20">
    <property type="entry name" value="Apolipoprotein"/>
    <property type="match status" value="1"/>
</dbReference>
<dbReference type="InterPro" id="IPR001119">
    <property type="entry name" value="SLH_dom"/>
</dbReference>
<keyword evidence="1" id="KW-0175">Coiled coil</keyword>
<evidence type="ECO:0000313" key="5">
    <source>
        <dbReference type="Proteomes" id="UP001497444"/>
    </source>
</evidence>
<feature type="coiled-coil region" evidence="1">
    <location>
        <begin position="664"/>
        <end position="842"/>
    </location>
</feature>
<feature type="compositionally biased region" description="Pro residues" evidence="2">
    <location>
        <begin position="81"/>
        <end position="94"/>
    </location>
</feature>
<reference evidence="4" key="1">
    <citation type="submission" date="2024-02" db="EMBL/GenBank/DDBJ databases">
        <authorList>
            <consortium name="ELIXIR-Norway"/>
            <consortium name="Elixir Norway"/>
        </authorList>
    </citation>
    <scope>NUCLEOTIDE SEQUENCE</scope>
</reference>
<dbReference type="PANTHER" id="PTHR33740:SF3">
    <property type="entry name" value="GPI-ANCHORED ADHESIN-LIKE PROTEIN"/>
    <property type="match status" value="1"/>
</dbReference>
<dbReference type="EMBL" id="OZ020104">
    <property type="protein sequence ID" value="CAK9278356.1"/>
    <property type="molecule type" value="Genomic_DNA"/>
</dbReference>
<feature type="region of interest" description="Disordered" evidence="2">
    <location>
        <begin position="198"/>
        <end position="319"/>
    </location>
</feature>
<feature type="compositionally biased region" description="Polar residues" evidence="2">
    <location>
        <begin position="286"/>
        <end position="297"/>
    </location>
</feature>
<dbReference type="SUPFAM" id="SSF47162">
    <property type="entry name" value="Apolipoprotein"/>
    <property type="match status" value="1"/>
</dbReference>
<accession>A0ABP0XJ29</accession>
<proteinExistence type="predicted"/>
<dbReference type="Proteomes" id="UP001497444">
    <property type="component" value="Chromosome 9"/>
</dbReference>
<organism evidence="4 5">
    <name type="scientific">Sphagnum jensenii</name>
    <dbReference type="NCBI Taxonomy" id="128206"/>
    <lineage>
        <taxon>Eukaryota</taxon>
        <taxon>Viridiplantae</taxon>
        <taxon>Streptophyta</taxon>
        <taxon>Embryophyta</taxon>
        <taxon>Bryophyta</taxon>
        <taxon>Sphagnophytina</taxon>
        <taxon>Sphagnopsida</taxon>
        <taxon>Sphagnales</taxon>
        <taxon>Sphagnaceae</taxon>
        <taxon>Sphagnum</taxon>
    </lineage>
</organism>
<evidence type="ECO:0000256" key="1">
    <source>
        <dbReference type="SAM" id="Coils"/>
    </source>
</evidence>
<feature type="region of interest" description="Disordered" evidence="2">
    <location>
        <begin position="56"/>
        <end position="98"/>
    </location>
</feature>
<dbReference type="PROSITE" id="PS51272">
    <property type="entry name" value="SLH"/>
    <property type="match status" value="1"/>
</dbReference>
<evidence type="ECO:0000256" key="2">
    <source>
        <dbReference type="SAM" id="MobiDB-lite"/>
    </source>
</evidence>
<dbReference type="PANTHER" id="PTHR33740">
    <property type="entry name" value="GPI-ANCHORED ADHESIN-LIKE PROTEIN"/>
    <property type="match status" value="1"/>
</dbReference>
<name>A0ABP0XJ29_9BRYO</name>
<feature type="compositionally biased region" description="Basic and acidic residues" evidence="2">
    <location>
        <begin position="260"/>
        <end position="270"/>
    </location>
</feature>
<feature type="compositionally biased region" description="Basic and acidic residues" evidence="2">
    <location>
        <begin position="56"/>
        <end position="71"/>
    </location>
</feature>
<keyword evidence="5" id="KW-1185">Reference proteome</keyword>
<protein>
    <recommendedName>
        <fullName evidence="3">SLH domain-containing protein</fullName>
    </recommendedName>
</protein>
<feature type="compositionally biased region" description="Polar residues" evidence="2">
    <location>
        <begin position="308"/>
        <end position="319"/>
    </location>
</feature>